<dbReference type="EMBL" id="JAAAHW010004855">
    <property type="protein sequence ID" value="KAF9971139.1"/>
    <property type="molecule type" value="Genomic_DNA"/>
</dbReference>
<organism evidence="2 3">
    <name type="scientific">Modicella reniformis</name>
    <dbReference type="NCBI Taxonomy" id="1440133"/>
    <lineage>
        <taxon>Eukaryota</taxon>
        <taxon>Fungi</taxon>
        <taxon>Fungi incertae sedis</taxon>
        <taxon>Mucoromycota</taxon>
        <taxon>Mortierellomycotina</taxon>
        <taxon>Mortierellomycetes</taxon>
        <taxon>Mortierellales</taxon>
        <taxon>Mortierellaceae</taxon>
        <taxon>Modicella</taxon>
    </lineage>
</organism>
<evidence type="ECO:0000313" key="2">
    <source>
        <dbReference type="EMBL" id="KAF9971139.1"/>
    </source>
</evidence>
<dbReference type="AlphaFoldDB" id="A0A9P6M760"/>
<feature type="compositionally biased region" description="Basic and acidic residues" evidence="1">
    <location>
        <begin position="374"/>
        <end position="385"/>
    </location>
</feature>
<proteinExistence type="predicted"/>
<evidence type="ECO:0000256" key="1">
    <source>
        <dbReference type="SAM" id="MobiDB-lite"/>
    </source>
</evidence>
<gene>
    <name evidence="2" type="ORF">BGZ65_010610</name>
</gene>
<protein>
    <submittedName>
        <fullName evidence="2">Uncharacterized protein</fullName>
    </submittedName>
</protein>
<sequence length="385" mass="43855">MITTKPFLFRFFQNARLQGHYIFRVVEDRIEYKVLPKALEQACSQYFHKAYLTYRDLEKKAKALKSEKDSKRIRPFWTPPSRSQQALFENSFTDVGNRINNSGGGGGGGGINFRTERRGSEGSILKSAIAWDQTQNIISPAPFLTSSPTTTAPPDIFPNRMTGYQDQRYNPQRSQNAIIRSFAGGPGGVGRGWPERANSAPVEKNISTGIIATVRFDDMSLTPPPLPPRPKTFHTRNRSWTNIKEQPRLDQKVQQIQEEPTLSEKERRLREEFKQATYGLQLYLNEIIRGLEYERFDASADVAITNDNRNSAVFSIVNGDLTNEMWLESPSVKLKYEFINWIDISTMGHNEANNQEPVSAAHDNLQNNKTSLMDLERERSEEDSA</sequence>
<accession>A0A9P6M760</accession>
<keyword evidence="3" id="KW-1185">Reference proteome</keyword>
<comment type="caution">
    <text evidence="2">The sequence shown here is derived from an EMBL/GenBank/DDBJ whole genome shotgun (WGS) entry which is preliminary data.</text>
</comment>
<dbReference type="Proteomes" id="UP000749646">
    <property type="component" value="Unassembled WGS sequence"/>
</dbReference>
<feature type="region of interest" description="Disordered" evidence="1">
    <location>
        <begin position="359"/>
        <end position="385"/>
    </location>
</feature>
<feature type="non-terminal residue" evidence="2">
    <location>
        <position position="1"/>
    </location>
</feature>
<reference evidence="2" key="1">
    <citation type="journal article" date="2020" name="Fungal Divers.">
        <title>Resolving the Mortierellaceae phylogeny through synthesis of multi-gene phylogenetics and phylogenomics.</title>
        <authorList>
            <person name="Vandepol N."/>
            <person name="Liber J."/>
            <person name="Desiro A."/>
            <person name="Na H."/>
            <person name="Kennedy M."/>
            <person name="Barry K."/>
            <person name="Grigoriev I.V."/>
            <person name="Miller A.N."/>
            <person name="O'Donnell K."/>
            <person name="Stajich J.E."/>
            <person name="Bonito G."/>
        </authorList>
    </citation>
    <scope>NUCLEOTIDE SEQUENCE</scope>
    <source>
        <strain evidence="2">MES-2147</strain>
    </source>
</reference>
<name>A0A9P6M760_9FUNG</name>
<dbReference type="OrthoDB" id="2445058at2759"/>
<evidence type="ECO:0000313" key="3">
    <source>
        <dbReference type="Proteomes" id="UP000749646"/>
    </source>
</evidence>